<reference evidence="1" key="1">
    <citation type="journal article" date="2022" name="bioRxiv">
        <title>Sequencing and chromosome-scale assembly of the giantPleurodeles waltlgenome.</title>
        <authorList>
            <person name="Brown T."/>
            <person name="Elewa A."/>
            <person name="Iarovenko S."/>
            <person name="Subramanian E."/>
            <person name="Araus A.J."/>
            <person name="Petzold A."/>
            <person name="Susuki M."/>
            <person name="Suzuki K.-i.T."/>
            <person name="Hayashi T."/>
            <person name="Toyoda A."/>
            <person name="Oliveira C."/>
            <person name="Osipova E."/>
            <person name="Leigh N.D."/>
            <person name="Simon A."/>
            <person name="Yun M.H."/>
        </authorList>
    </citation>
    <scope>NUCLEOTIDE SEQUENCE</scope>
    <source>
        <strain evidence="1">20211129_DDA</strain>
        <tissue evidence="1">Liver</tissue>
    </source>
</reference>
<dbReference type="EMBL" id="JANPWB010000011">
    <property type="protein sequence ID" value="KAJ1128483.1"/>
    <property type="molecule type" value="Genomic_DNA"/>
</dbReference>
<evidence type="ECO:0000313" key="1">
    <source>
        <dbReference type="EMBL" id="KAJ1128483.1"/>
    </source>
</evidence>
<keyword evidence="2" id="KW-1185">Reference proteome</keyword>
<evidence type="ECO:0000313" key="2">
    <source>
        <dbReference type="Proteomes" id="UP001066276"/>
    </source>
</evidence>
<sequence>MIVRVRWADCWYPETRGAQITCMSQLDGRQVHSQMDINDAFREYYTELYGSNPMGSRKILDAFLTPLALQESALITAEKLGDPITPLEIKGAIKR</sequence>
<name>A0AAV7PJM5_PLEWA</name>
<organism evidence="1 2">
    <name type="scientific">Pleurodeles waltl</name>
    <name type="common">Iberian ribbed newt</name>
    <dbReference type="NCBI Taxonomy" id="8319"/>
    <lineage>
        <taxon>Eukaryota</taxon>
        <taxon>Metazoa</taxon>
        <taxon>Chordata</taxon>
        <taxon>Craniata</taxon>
        <taxon>Vertebrata</taxon>
        <taxon>Euteleostomi</taxon>
        <taxon>Amphibia</taxon>
        <taxon>Batrachia</taxon>
        <taxon>Caudata</taxon>
        <taxon>Salamandroidea</taxon>
        <taxon>Salamandridae</taxon>
        <taxon>Pleurodelinae</taxon>
        <taxon>Pleurodeles</taxon>
    </lineage>
</organism>
<comment type="caution">
    <text evidence="1">The sequence shown here is derived from an EMBL/GenBank/DDBJ whole genome shotgun (WGS) entry which is preliminary data.</text>
</comment>
<accession>A0AAV7PJM5</accession>
<protein>
    <submittedName>
        <fullName evidence="1">Uncharacterized protein</fullName>
    </submittedName>
</protein>
<dbReference type="Proteomes" id="UP001066276">
    <property type="component" value="Chromosome 7"/>
</dbReference>
<proteinExistence type="predicted"/>
<gene>
    <name evidence="1" type="ORF">NDU88_006861</name>
</gene>
<dbReference type="AlphaFoldDB" id="A0AAV7PJM5"/>